<dbReference type="Pfam" id="PF01395">
    <property type="entry name" value="PBP_GOBP"/>
    <property type="match status" value="1"/>
</dbReference>
<keyword evidence="1" id="KW-0732">Signal</keyword>
<dbReference type="InterPro" id="IPR036728">
    <property type="entry name" value="PBP_GOBP_sf"/>
</dbReference>
<dbReference type="GO" id="GO:0005549">
    <property type="term" value="F:odorant binding"/>
    <property type="evidence" value="ECO:0007669"/>
    <property type="project" value="InterPro"/>
</dbReference>
<protein>
    <submittedName>
        <fullName evidence="2">Chemosensory protein</fullName>
    </submittedName>
</protein>
<name>A0A109ZPL8_BLAGE</name>
<dbReference type="AlphaFoldDB" id="A0A109ZPL8"/>
<evidence type="ECO:0000313" key="2">
    <source>
        <dbReference type="EMBL" id="AMA98162.1"/>
    </source>
</evidence>
<sequence>MLFKSLILVAVLSAFVRGHTEEEIKELEKKCQDKHSVGDDIFIKHEKEELDSFEEFDITLKDDTVENHRCYVECLLSEFGLMKDGILELDALVHLTEVEMNKRSITIDSAKLKADVVTCTAEVAEGHCMVSYHAVKCLYNWTKEHVDQKKAER</sequence>
<dbReference type="CDD" id="cd23992">
    <property type="entry name" value="PBP_GOBP"/>
    <property type="match status" value="1"/>
</dbReference>
<accession>A0A109ZPL8</accession>
<dbReference type="EMBL" id="KT381671">
    <property type="protein sequence ID" value="AMA98162.1"/>
    <property type="molecule type" value="mRNA"/>
</dbReference>
<organism evidence="2">
    <name type="scientific">Blattella germanica</name>
    <name type="common">German cockroach</name>
    <name type="synonym">Blatta germanica</name>
    <dbReference type="NCBI Taxonomy" id="6973"/>
    <lineage>
        <taxon>Eukaryota</taxon>
        <taxon>Metazoa</taxon>
        <taxon>Ecdysozoa</taxon>
        <taxon>Arthropoda</taxon>
        <taxon>Hexapoda</taxon>
        <taxon>Insecta</taxon>
        <taxon>Pterygota</taxon>
        <taxon>Neoptera</taxon>
        <taxon>Polyneoptera</taxon>
        <taxon>Dictyoptera</taxon>
        <taxon>Blattodea</taxon>
        <taxon>Blaberoidea</taxon>
        <taxon>Blattellidae</taxon>
        <taxon>Blattella</taxon>
    </lineage>
</organism>
<evidence type="ECO:0000256" key="1">
    <source>
        <dbReference type="SAM" id="SignalP"/>
    </source>
</evidence>
<dbReference type="Gene3D" id="1.10.238.20">
    <property type="entry name" value="Pheromone/general odorant binding protein domain"/>
    <property type="match status" value="1"/>
</dbReference>
<feature type="chain" id="PRO_5007142466" evidence="1">
    <location>
        <begin position="19"/>
        <end position="153"/>
    </location>
</feature>
<proteinExistence type="evidence at transcript level"/>
<reference evidence="2" key="1">
    <citation type="submission" date="2015-08" db="EMBL/GenBank/DDBJ databases">
        <title>Transcriptome-Based Identification and Expression Profiles of Chemosensory Genes in German Cockroach, Blattella germanica.</title>
        <authorList>
            <person name="Niu D.-J."/>
        </authorList>
    </citation>
    <scope>NUCLEOTIDE SEQUENCE</scope>
</reference>
<dbReference type="SUPFAM" id="SSF47565">
    <property type="entry name" value="Insect pheromone/odorant-binding proteins"/>
    <property type="match status" value="1"/>
</dbReference>
<feature type="signal peptide" evidence="1">
    <location>
        <begin position="1"/>
        <end position="18"/>
    </location>
</feature>
<dbReference type="InterPro" id="IPR006170">
    <property type="entry name" value="PBP/GOBP"/>
</dbReference>